<gene>
    <name evidence="3" type="ORF">RDB_LOCUS27492</name>
</gene>
<evidence type="ECO:0000313" key="4">
    <source>
        <dbReference type="Proteomes" id="UP000663853"/>
    </source>
</evidence>
<dbReference type="EMBL" id="CAJMXA010000513">
    <property type="protein sequence ID" value="CAE6433914.1"/>
    <property type="molecule type" value="Genomic_DNA"/>
</dbReference>
<keyword evidence="1" id="KW-0175">Coiled coil</keyword>
<reference evidence="3" key="1">
    <citation type="submission" date="2021-01" db="EMBL/GenBank/DDBJ databases">
        <authorList>
            <person name="Kaushik A."/>
        </authorList>
    </citation>
    <scope>NUCLEOTIDE SEQUENCE</scope>
    <source>
        <strain evidence="3">AG6-10EEA</strain>
    </source>
</reference>
<feature type="compositionally biased region" description="Basic and acidic residues" evidence="2">
    <location>
        <begin position="16"/>
        <end position="34"/>
    </location>
</feature>
<name>A0A8H3AK03_9AGAM</name>
<feature type="region of interest" description="Disordered" evidence="2">
    <location>
        <begin position="9"/>
        <end position="40"/>
    </location>
</feature>
<feature type="coiled-coil region" evidence="1">
    <location>
        <begin position="238"/>
        <end position="265"/>
    </location>
</feature>
<proteinExistence type="predicted"/>
<dbReference type="AlphaFoldDB" id="A0A8H3AK03"/>
<accession>A0A8H3AK03</accession>
<dbReference type="Proteomes" id="UP000663853">
    <property type="component" value="Unassembled WGS sequence"/>
</dbReference>
<comment type="caution">
    <text evidence="3">The sequence shown here is derived from an EMBL/GenBank/DDBJ whole genome shotgun (WGS) entry which is preliminary data.</text>
</comment>
<protein>
    <submittedName>
        <fullName evidence="3">Uncharacterized protein</fullName>
    </submittedName>
</protein>
<evidence type="ECO:0000313" key="3">
    <source>
        <dbReference type="EMBL" id="CAE6433914.1"/>
    </source>
</evidence>
<evidence type="ECO:0000256" key="1">
    <source>
        <dbReference type="SAM" id="Coils"/>
    </source>
</evidence>
<sequence>MHDLLKTIQNKMMSRASDEQVSAREPLEGSRDDNTNNQVPTRPSTVYILFVGRHRCGRTDLVKICHEAMNLPQGVDFRLLGASSYDHPERTEIEIHTRIADQILEQESNNQPISGIVYCHPVEDKITSGVTQRNMRVLVELFLGRQELNRLTILVLPNEVDNRVEAVATKLGEKKSMVFSEALDGGANVVAVKQVDDIVNNLRRFSRLPPFSPPVCRAITDRIPVQRYVENALGYFGRQSMESLHQELVDTKQALETQIVHYRAEHGAAYDRLRQTEREYASLRSQVQLQNSYEQGEIIQDLNKINDMIERLGQNVSEYLVDTYVQRALNKRPQEATVSDAHDFSHFKAWLQGHREQMCLLPDLGTSGGDAGGHMNVDNFLEFFVRARLCNILSEKMFKPFHPFIETTESSELDGYYIDIRKQEHQYTSGKWRSITFRMLGTRLNLHKTSAVSEYMREMVQQFVGDFLKPLAKYFFGLSEISLGDRHYSDLYQVFQAAWEWNSRIKTDVIMLGDFHPTASLTGSFDSTSMMEFETDSHAPYPKFALCTLGLGLVSSQAKGGGILPDEVVLLKTTVLTEAYYTST</sequence>
<evidence type="ECO:0000256" key="2">
    <source>
        <dbReference type="SAM" id="MobiDB-lite"/>
    </source>
</evidence>
<organism evidence="3 4">
    <name type="scientific">Rhizoctonia solani</name>
    <dbReference type="NCBI Taxonomy" id="456999"/>
    <lineage>
        <taxon>Eukaryota</taxon>
        <taxon>Fungi</taxon>
        <taxon>Dikarya</taxon>
        <taxon>Basidiomycota</taxon>
        <taxon>Agaricomycotina</taxon>
        <taxon>Agaricomycetes</taxon>
        <taxon>Cantharellales</taxon>
        <taxon>Ceratobasidiaceae</taxon>
        <taxon>Rhizoctonia</taxon>
    </lineage>
</organism>